<accession>U2PC97</accession>
<gene>
    <name evidence="1" type="ORF">HMPREF9015_02059</name>
</gene>
<name>U2PC97_LEPWF</name>
<dbReference type="PATRIC" id="fig|888055.3.peg.1979"/>
<dbReference type="AlphaFoldDB" id="U2PC97"/>
<reference evidence="1 2" key="1">
    <citation type="submission" date="2013-06" db="EMBL/GenBank/DDBJ databases">
        <authorList>
            <person name="Weinstock G."/>
            <person name="Sodergren E."/>
            <person name="Lobos E.A."/>
            <person name="Fulton L."/>
            <person name="Fulton R."/>
            <person name="Courtney L."/>
            <person name="Fronick C."/>
            <person name="O'Laughlin M."/>
            <person name="Godfrey J."/>
            <person name="Wilson R.M."/>
            <person name="Miner T."/>
            <person name="Farmer C."/>
            <person name="Delehaunty K."/>
            <person name="Cordes M."/>
            <person name="Minx P."/>
            <person name="Tomlinson C."/>
            <person name="Chen J."/>
            <person name="Wollam A."/>
            <person name="Pepin K.H."/>
            <person name="Bhonagiri V."/>
            <person name="Zhang X."/>
            <person name="Warren W."/>
            <person name="Mitreva M."/>
            <person name="Mardis E.R."/>
            <person name="Wilson R.K."/>
        </authorList>
    </citation>
    <scope>NUCLEOTIDE SEQUENCE [LARGE SCALE GENOMIC DNA]</scope>
    <source>
        <strain evidence="1 2">F0279</strain>
    </source>
</reference>
<protein>
    <submittedName>
        <fullName evidence="1">Uncharacterized protein</fullName>
    </submittedName>
</protein>
<dbReference type="eggNOG" id="ENOG5033JM4">
    <property type="taxonomic scope" value="Bacteria"/>
</dbReference>
<evidence type="ECO:0000313" key="2">
    <source>
        <dbReference type="Proteomes" id="UP000016626"/>
    </source>
</evidence>
<comment type="caution">
    <text evidence="1">The sequence shown here is derived from an EMBL/GenBank/DDBJ whole genome shotgun (WGS) entry which is preliminary data.</text>
</comment>
<dbReference type="HOGENOM" id="CLU_147949_0_0_0"/>
<dbReference type="Proteomes" id="UP000016626">
    <property type="component" value="Unassembled WGS sequence"/>
</dbReference>
<dbReference type="EMBL" id="AWVM01000105">
    <property type="protein sequence ID" value="ERK48125.1"/>
    <property type="molecule type" value="Genomic_DNA"/>
</dbReference>
<evidence type="ECO:0000313" key="1">
    <source>
        <dbReference type="EMBL" id="ERK48125.1"/>
    </source>
</evidence>
<proteinExistence type="predicted"/>
<organism evidence="1 2">
    <name type="scientific">Leptotrichia wadei (strain F0279)</name>
    <dbReference type="NCBI Taxonomy" id="888055"/>
    <lineage>
        <taxon>Bacteria</taxon>
        <taxon>Fusobacteriati</taxon>
        <taxon>Fusobacteriota</taxon>
        <taxon>Fusobacteriia</taxon>
        <taxon>Fusobacteriales</taxon>
        <taxon>Leptotrichiaceae</taxon>
        <taxon>Leptotrichia</taxon>
    </lineage>
</organism>
<sequence>MKSFDFTKRYGIINIEKRLKEKVILMKKIFNKKIGILVFSLVCAGFLNAKPVRSENEALRLVQNSIIKHRFGGSQGTKCMRFYVDETAEEFEIDVRSNNAKCGGDPSVEPRLFSYTVNKITGELATDNFSYAEDQGIDWEGDFLPID</sequence>